<protein>
    <submittedName>
        <fullName evidence="2">Uncharacterized protein</fullName>
    </submittedName>
</protein>
<feature type="transmembrane region" description="Helical" evidence="1">
    <location>
        <begin position="61"/>
        <end position="80"/>
    </location>
</feature>
<keyword evidence="1" id="KW-1133">Transmembrane helix</keyword>
<feature type="transmembrane region" description="Helical" evidence="1">
    <location>
        <begin position="12"/>
        <end position="31"/>
    </location>
</feature>
<evidence type="ECO:0000313" key="3">
    <source>
        <dbReference type="Proteomes" id="UP000184130"/>
    </source>
</evidence>
<evidence type="ECO:0000256" key="1">
    <source>
        <dbReference type="SAM" id="Phobius"/>
    </source>
</evidence>
<dbReference type="EMBL" id="FRBD01000010">
    <property type="protein sequence ID" value="SHK72660.1"/>
    <property type="molecule type" value="Genomic_DNA"/>
</dbReference>
<evidence type="ECO:0000313" key="2">
    <source>
        <dbReference type="EMBL" id="SHK72660.1"/>
    </source>
</evidence>
<dbReference type="Proteomes" id="UP000184130">
    <property type="component" value="Unassembled WGS sequence"/>
</dbReference>
<gene>
    <name evidence="2" type="ORF">SAMN05216463_110128</name>
</gene>
<organism evidence="2 3">
    <name type="scientific">Xylanibacter ruminicola</name>
    <name type="common">Prevotella ruminicola</name>
    <dbReference type="NCBI Taxonomy" id="839"/>
    <lineage>
        <taxon>Bacteria</taxon>
        <taxon>Pseudomonadati</taxon>
        <taxon>Bacteroidota</taxon>
        <taxon>Bacteroidia</taxon>
        <taxon>Bacteroidales</taxon>
        <taxon>Prevotellaceae</taxon>
        <taxon>Xylanibacter</taxon>
    </lineage>
</organism>
<proteinExistence type="predicted"/>
<reference evidence="2 3" key="1">
    <citation type="submission" date="2016-11" db="EMBL/GenBank/DDBJ databases">
        <authorList>
            <person name="Jaros S."/>
            <person name="Januszkiewicz K."/>
            <person name="Wedrychowicz H."/>
        </authorList>
    </citation>
    <scope>NUCLEOTIDE SEQUENCE [LARGE SCALE GENOMIC DNA]</scope>
    <source>
        <strain evidence="2 3">KHT3</strain>
    </source>
</reference>
<keyword evidence="1" id="KW-0812">Transmembrane</keyword>
<keyword evidence="1" id="KW-0472">Membrane</keyword>
<accession>A0A1M6UTW1</accession>
<name>A0A1M6UTW1_XYLRU</name>
<dbReference type="AlphaFoldDB" id="A0A1M6UTW1"/>
<sequence length="90" mass="10815">MYIKDKTFKIVNRGYIVLNILLWIIILYMIIDNIVSLKYEIEKEVINLHINQASDYIKQTIQVLCLFLVYITFNILYLGVMGRFRLKNRI</sequence>